<comment type="caution">
    <text evidence="8">The sequence shown here is derived from an EMBL/GenBank/DDBJ whole genome shotgun (WGS) entry which is preliminary data.</text>
</comment>
<dbReference type="InterPro" id="IPR036873">
    <property type="entry name" value="Rhodanese-like_dom_sf"/>
</dbReference>
<evidence type="ECO:0000256" key="1">
    <source>
        <dbReference type="ARBA" id="ARBA00001974"/>
    </source>
</evidence>
<sequence length="556" mass="59327">MNQVKQKIVIVGGVAGGASAAARVRRLSETAEIIVLERGPYVSFANCGLPYHLGGEIVERDALLLHSPESLMARFGLNVRVNHEVVSIDRAAKLVSIRNRLTGEMYSESYDSLILAPGAAPILPLLPGLDDVRVFTMRTLPDLDRLMAAMTAEIKHVSVVGAGFIGLETVEALRHRGLAVSLIERSEQVLAPLDSEMAAPLKQELTVHGVDVLLGESLAKIESAKHLTLHMESGRLVQTDLVVLAIGVKPENQLAKEAGLVIGSTGGVLVDNQQKTSDSSIYAVGDAIEVKHVVNGKSILLPLAGPANRQGRIAADVIFGRKSTYRGSQGTSVCKLFGLTAASTGLNEKTLQASGLDYRKLYIHAGDHAGYYPGASLISLKLLFAPESGQILGAQAIGEKGVDKRIDVLAVAIQAKMSVDDLAEMELAYAPPYGSAKDPVNLLGMAGQNMQSGLLESIYVEDLEQAIAGGAQVIDVRESEELGGGMIPGSQSHPLSLLRSGALTISKERPILVYCQAGLRGYIAQRFLLQNGYQVKNLNGGYLTWSMYQAARKSQR</sequence>
<evidence type="ECO:0000259" key="7">
    <source>
        <dbReference type="PROSITE" id="PS50206"/>
    </source>
</evidence>
<evidence type="ECO:0000256" key="2">
    <source>
        <dbReference type="ARBA" id="ARBA00009130"/>
    </source>
</evidence>
<dbReference type="PROSITE" id="PS50206">
    <property type="entry name" value="RHODANESE_3"/>
    <property type="match status" value="1"/>
</dbReference>
<dbReference type="RefSeq" id="WP_203569909.1">
    <property type="nucleotide sequence ID" value="NZ_WOFE01000001.1"/>
</dbReference>
<dbReference type="SMART" id="SM00450">
    <property type="entry name" value="RHOD"/>
    <property type="match status" value="1"/>
</dbReference>
<dbReference type="Gene3D" id="3.50.50.60">
    <property type="entry name" value="FAD/NAD(P)-binding domain"/>
    <property type="match status" value="2"/>
</dbReference>
<dbReference type="PRINTS" id="PR00368">
    <property type="entry name" value="FADPNR"/>
</dbReference>
<evidence type="ECO:0000256" key="3">
    <source>
        <dbReference type="ARBA" id="ARBA00022630"/>
    </source>
</evidence>
<dbReference type="PANTHER" id="PTHR43429">
    <property type="entry name" value="PYRIDINE NUCLEOTIDE-DISULFIDE OXIDOREDUCTASE DOMAIN-CONTAINING"/>
    <property type="match status" value="1"/>
</dbReference>
<comment type="similarity">
    <text evidence="2">Belongs to the class-III pyridine nucleotide-disulfide oxidoreductase family.</text>
</comment>
<dbReference type="InterPro" id="IPR004099">
    <property type="entry name" value="Pyr_nucl-diS_OxRdtase_dimer"/>
</dbReference>
<evidence type="ECO:0000256" key="4">
    <source>
        <dbReference type="ARBA" id="ARBA00022827"/>
    </source>
</evidence>
<evidence type="ECO:0000256" key="6">
    <source>
        <dbReference type="ARBA" id="ARBA00023284"/>
    </source>
</evidence>
<evidence type="ECO:0000313" key="9">
    <source>
        <dbReference type="Proteomes" id="UP001195660"/>
    </source>
</evidence>
<keyword evidence="9" id="KW-1185">Reference proteome</keyword>
<proteinExistence type="inferred from homology"/>
<dbReference type="PRINTS" id="PR00411">
    <property type="entry name" value="PNDRDTASEI"/>
</dbReference>
<dbReference type="Pfam" id="PF07992">
    <property type="entry name" value="Pyr_redox_2"/>
    <property type="match status" value="1"/>
</dbReference>
<dbReference type="Pfam" id="PF02852">
    <property type="entry name" value="Pyr_redox_dim"/>
    <property type="match status" value="1"/>
</dbReference>
<keyword evidence="4" id="KW-0274">FAD</keyword>
<dbReference type="InterPro" id="IPR036188">
    <property type="entry name" value="FAD/NAD-bd_sf"/>
</dbReference>
<dbReference type="EMBL" id="WOFE01000001">
    <property type="protein sequence ID" value="MBM5570621.1"/>
    <property type="molecule type" value="Genomic_DNA"/>
</dbReference>
<dbReference type="InterPro" id="IPR023753">
    <property type="entry name" value="FAD/NAD-binding_dom"/>
</dbReference>
<accession>A0ABS2CB74</accession>
<name>A0ABS2CB74_9NEIS</name>
<keyword evidence="5" id="KW-0560">Oxidoreductase</keyword>
<dbReference type="InterPro" id="IPR001763">
    <property type="entry name" value="Rhodanese-like_dom"/>
</dbReference>
<dbReference type="SUPFAM" id="SSF52821">
    <property type="entry name" value="Rhodanese/Cell cycle control phosphatase"/>
    <property type="match status" value="1"/>
</dbReference>
<keyword evidence="3" id="KW-0285">Flavoprotein</keyword>
<dbReference type="PANTHER" id="PTHR43429:SF1">
    <property type="entry name" value="NAD(P)H SULFUR OXIDOREDUCTASE (COA-DEPENDENT)"/>
    <property type="match status" value="1"/>
</dbReference>
<reference evidence="8 9" key="1">
    <citation type="submission" date="2019-11" db="EMBL/GenBank/DDBJ databases">
        <title>Novel Deefgea species.</title>
        <authorList>
            <person name="Han J.-H."/>
        </authorList>
    </citation>
    <scope>NUCLEOTIDE SEQUENCE [LARGE SCALE GENOMIC DNA]</scope>
    <source>
        <strain evidence="8 9">LMG 24817</strain>
    </source>
</reference>
<comment type="cofactor">
    <cofactor evidence="1">
        <name>FAD</name>
        <dbReference type="ChEBI" id="CHEBI:57692"/>
    </cofactor>
</comment>
<dbReference type="SUPFAM" id="SSF51905">
    <property type="entry name" value="FAD/NAD(P)-binding domain"/>
    <property type="match status" value="1"/>
</dbReference>
<keyword evidence="6" id="KW-0676">Redox-active center</keyword>
<dbReference type="Proteomes" id="UP001195660">
    <property type="component" value="Unassembled WGS sequence"/>
</dbReference>
<evidence type="ECO:0000313" key="8">
    <source>
        <dbReference type="EMBL" id="MBM5570621.1"/>
    </source>
</evidence>
<gene>
    <name evidence="8" type="ORF">GM173_03400</name>
</gene>
<dbReference type="Pfam" id="PF00581">
    <property type="entry name" value="Rhodanese"/>
    <property type="match status" value="1"/>
</dbReference>
<dbReference type="InterPro" id="IPR016156">
    <property type="entry name" value="FAD/NAD-linked_Rdtase_dimer_sf"/>
</dbReference>
<dbReference type="InterPro" id="IPR050260">
    <property type="entry name" value="FAD-bd_OxRdtase"/>
</dbReference>
<feature type="domain" description="Rhodanese" evidence="7">
    <location>
        <begin position="467"/>
        <end position="550"/>
    </location>
</feature>
<dbReference type="Gene3D" id="3.40.250.10">
    <property type="entry name" value="Rhodanese-like domain"/>
    <property type="match status" value="1"/>
</dbReference>
<dbReference type="SUPFAM" id="SSF55424">
    <property type="entry name" value="FAD/NAD-linked reductases, dimerisation (C-terminal) domain"/>
    <property type="match status" value="1"/>
</dbReference>
<organism evidence="8 9">
    <name type="scientific">Deefgea chitinilytica</name>
    <dbReference type="NCBI Taxonomy" id="570276"/>
    <lineage>
        <taxon>Bacteria</taxon>
        <taxon>Pseudomonadati</taxon>
        <taxon>Pseudomonadota</taxon>
        <taxon>Betaproteobacteria</taxon>
        <taxon>Neisseriales</taxon>
        <taxon>Chitinibacteraceae</taxon>
        <taxon>Deefgea</taxon>
    </lineage>
</organism>
<protein>
    <submittedName>
        <fullName evidence="8">CoA-disulfide reductase</fullName>
    </submittedName>
</protein>
<evidence type="ECO:0000256" key="5">
    <source>
        <dbReference type="ARBA" id="ARBA00023002"/>
    </source>
</evidence>